<dbReference type="EMBL" id="GG663367">
    <property type="protein sequence ID" value="EEH07376.1"/>
    <property type="molecule type" value="Genomic_DNA"/>
</dbReference>
<sequence length="142" mass="15033">MAPDERSRFTGDTRLSSSGNVRTNRWDNYFAGVGACGGTMWQMFVSTISNCCVLVADLQPKRGNSLDIPPSYRRRMSRGQAKQVPSAGLFWGVIQVSGTPTKLSCEPQCSGASPRFQGIGDPGFAGCPGGSEVPLPGTTARG</sequence>
<dbReference type="InParanoid" id="C0NNC8"/>
<gene>
    <name evidence="1" type="ORF">HCBG_04255</name>
</gene>
<dbReference type="Proteomes" id="UP000001631">
    <property type="component" value="Unassembled WGS sequence"/>
</dbReference>
<dbReference type="HOGENOM" id="CLU_1815252_0_0_1"/>
<accession>C0NNC8</accession>
<name>C0NNC8_AJECG</name>
<evidence type="ECO:0000313" key="2">
    <source>
        <dbReference type="Proteomes" id="UP000001631"/>
    </source>
</evidence>
<evidence type="ECO:0000313" key="1">
    <source>
        <dbReference type="EMBL" id="EEH07376.1"/>
    </source>
</evidence>
<protein>
    <submittedName>
        <fullName evidence="1">Uncharacterized protein</fullName>
    </submittedName>
</protein>
<reference evidence="1" key="1">
    <citation type="submission" date="2009-02" db="EMBL/GenBank/DDBJ databases">
        <title>The Genome Sequence of Ajellomyces capsulatus strain G186AR.</title>
        <authorList>
            <consortium name="The Broad Institute Genome Sequencing Platform"/>
            <person name="Champion M."/>
            <person name="Cuomo C."/>
            <person name="Ma L.-J."/>
            <person name="Henn M.R."/>
            <person name="Sil A."/>
            <person name="Goldman B."/>
            <person name="Young S.K."/>
            <person name="Kodira C.D."/>
            <person name="Zeng Q."/>
            <person name="Koehrsen M."/>
            <person name="Alvarado L."/>
            <person name="Berlin A."/>
            <person name="Borenstein D."/>
            <person name="Chen Z."/>
            <person name="Engels R."/>
            <person name="Freedman E."/>
            <person name="Gellesch M."/>
            <person name="Goldberg J."/>
            <person name="Griggs A."/>
            <person name="Gujja S."/>
            <person name="Heiman D."/>
            <person name="Hepburn T."/>
            <person name="Howarth C."/>
            <person name="Jen D."/>
            <person name="Larson L."/>
            <person name="Lewis B."/>
            <person name="Mehta T."/>
            <person name="Park D."/>
            <person name="Pearson M."/>
            <person name="Roberts A."/>
            <person name="Saif S."/>
            <person name="Shea T."/>
            <person name="Shenoy N."/>
            <person name="Sisk P."/>
            <person name="Stolte C."/>
            <person name="Sykes S."/>
            <person name="Walk T."/>
            <person name="White J."/>
            <person name="Yandava C."/>
            <person name="Klein B."/>
            <person name="McEwen J.G."/>
            <person name="Puccia R."/>
            <person name="Goldman G.H."/>
            <person name="Felipe M.S."/>
            <person name="Nino-Vega G."/>
            <person name="San-Blas G."/>
            <person name="Taylor J."/>
            <person name="Mendoza L."/>
            <person name="Galagan J."/>
            <person name="Nusbaum C."/>
            <person name="Birren B."/>
        </authorList>
    </citation>
    <scope>NUCLEOTIDE SEQUENCE</scope>
    <source>
        <strain evidence="1">G186AR</strain>
    </source>
</reference>
<organism evidence="1 2">
    <name type="scientific">Ajellomyces capsulatus (strain G186AR / H82 / ATCC MYA-2454 / RMSCC 2432)</name>
    <name type="common">Darling's disease fungus</name>
    <name type="synonym">Histoplasma capsulatum</name>
    <dbReference type="NCBI Taxonomy" id="447093"/>
    <lineage>
        <taxon>Eukaryota</taxon>
        <taxon>Fungi</taxon>
        <taxon>Dikarya</taxon>
        <taxon>Ascomycota</taxon>
        <taxon>Pezizomycotina</taxon>
        <taxon>Eurotiomycetes</taxon>
        <taxon>Eurotiomycetidae</taxon>
        <taxon>Onygenales</taxon>
        <taxon>Ajellomycetaceae</taxon>
        <taxon>Histoplasma</taxon>
    </lineage>
</organism>
<dbReference type="GeneID" id="69037271"/>
<dbReference type="RefSeq" id="XP_045287857.1">
    <property type="nucleotide sequence ID" value="XM_045431304.1"/>
</dbReference>
<keyword evidence="2" id="KW-1185">Reference proteome</keyword>
<proteinExistence type="predicted"/>
<dbReference type="AlphaFoldDB" id="C0NNC8"/>